<accession>A0AAU8PCC1</accession>
<dbReference type="EMBL" id="CP002770">
    <property type="protein sequence ID" value="AEG15857.1"/>
    <property type="molecule type" value="Genomic_DNA"/>
</dbReference>
<organism evidence="2 3">
    <name type="scientific">Desulfofundulus kuznetsovii (strain DSM 6115 / VKM B-1805 / 17)</name>
    <name type="common">Desulfotomaculum kuznetsovii</name>
    <dbReference type="NCBI Taxonomy" id="760568"/>
    <lineage>
        <taxon>Bacteria</taxon>
        <taxon>Bacillati</taxon>
        <taxon>Bacillota</taxon>
        <taxon>Clostridia</taxon>
        <taxon>Eubacteriales</taxon>
        <taxon>Peptococcaceae</taxon>
        <taxon>Desulfofundulus</taxon>
    </lineage>
</organism>
<name>A0AAU8PCC1_DESK7</name>
<feature type="transmembrane region" description="Helical" evidence="1">
    <location>
        <begin position="16"/>
        <end position="37"/>
    </location>
</feature>
<dbReference type="AlphaFoldDB" id="A0AAU8PCC1"/>
<protein>
    <submittedName>
        <fullName evidence="2">Uncharacterized protein</fullName>
    </submittedName>
</protein>
<proteinExistence type="predicted"/>
<keyword evidence="1" id="KW-1133">Transmembrane helix</keyword>
<evidence type="ECO:0000256" key="1">
    <source>
        <dbReference type="SAM" id="Phobius"/>
    </source>
</evidence>
<dbReference type="Proteomes" id="UP000009229">
    <property type="component" value="Chromosome"/>
</dbReference>
<keyword evidence="1" id="KW-0812">Transmembrane</keyword>
<sequence length="265" mass="31256">MWRDVFILKFLARHRMLLCMVYIISGIASALICYIYRENIFLQSFLAGIAGSLIVSGFVSLANLIFLYEEEREEFILAELVKSWGLKRIYRTRQEMNSVCDNYIESKLRKELDIIAFGLRSLRHSPVAKIIEEKVRKGLKVRILTIHPDSQYLKRREIEEEVSEGSIKRTIEDLRQWVEKLKELRPNEDCVALKLYDGLPLYFHFRVDNHLFVGPYLYGKDSQQTISFEFENTGSSNDGYAYFSEYFEKMWKRPDLTEKLEKDCG</sequence>
<feature type="transmembrane region" description="Helical" evidence="1">
    <location>
        <begin position="43"/>
        <end position="68"/>
    </location>
</feature>
<keyword evidence="3" id="KW-1185">Reference proteome</keyword>
<reference evidence="3" key="1">
    <citation type="submission" date="2011-05" db="EMBL/GenBank/DDBJ databases">
        <title>Complete sequence of Desulfotomaculum kuznetsovii DSM 6115.</title>
        <authorList>
            <person name="Lucas S."/>
            <person name="Han J."/>
            <person name="Lapidus A."/>
            <person name="Cheng J.-F."/>
            <person name="Goodwin L."/>
            <person name="Pitluck S."/>
            <person name="Peters L."/>
            <person name="Mikhailova N."/>
            <person name="Lu M."/>
            <person name="Saunders E."/>
            <person name="Han C."/>
            <person name="Tapia R."/>
            <person name="Land M."/>
            <person name="Hauser L."/>
            <person name="Kyrpides N."/>
            <person name="Ivanova N."/>
            <person name="Pagani I."/>
            <person name="Nazina T."/>
            <person name="Ivanova A."/>
            <person name="Parshina S."/>
            <person name="Kuever J."/>
            <person name="Muyzer G."/>
            <person name="Plugge C."/>
            <person name="Stams A."/>
            <person name="Woyke T."/>
        </authorList>
    </citation>
    <scope>NUCLEOTIDE SEQUENCE [LARGE SCALE GENOMIC DNA]</scope>
    <source>
        <strain evidence="3">DSM 6115 / VKM B-1805 / 17</strain>
    </source>
</reference>
<evidence type="ECO:0000313" key="3">
    <source>
        <dbReference type="Proteomes" id="UP000009229"/>
    </source>
</evidence>
<gene>
    <name evidence="2" type="ordered locus">Desku_2321</name>
</gene>
<dbReference type="RefSeq" id="WP_013823371.1">
    <property type="nucleotide sequence ID" value="NC_015573.1"/>
</dbReference>
<dbReference type="KEGG" id="dku:Desku_2321"/>
<keyword evidence="1" id="KW-0472">Membrane</keyword>
<evidence type="ECO:0000313" key="2">
    <source>
        <dbReference type="EMBL" id="AEG15857.1"/>
    </source>
</evidence>